<accession>A0A0E3W3S0</accession>
<dbReference type="EMBL" id="CGIH01000046">
    <property type="protein sequence ID" value="CFY01329.1"/>
    <property type="molecule type" value="Genomic_DNA"/>
</dbReference>
<name>A0A0E3W3S0_9FIRM</name>
<evidence type="ECO:0000313" key="2">
    <source>
        <dbReference type="Proteomes" id="UP000045545"/>
    </source>
</evidence>
<dbReference type="Proteomes" id="UP000045545">
    <property type="component" value="Unassembled WGS sequence"/>
</dbReference>
<dbReference type="STRING" id="690567.2551"/>
<reference evidence="1 2" key="1">
    <citation type="submission" date="2015-03" db="EMBL/GenBank/DDBJ databases">
        <authorList>
            <person name="Murphy D."/>
        </authorList>
    </citation>
    <scope>NUCLEOTIDE SEQUENCE [LARGE SCALE GENOMIC DNA]</scope>
    <source>
        <strain evidence="1 2">OL-4</strain>
    </source>
</reference>
<sequence length="49" mass="5834">MPWYILCKEPLSFLEYIMRSFLKAIQEKKLACSTKNQRSFFQGNTNDTI</sequence>
<dbReference type="AlphaFoldDB" id="A0A0E3W3S0"/>
<evidence type="ECO:0000313" key="1">
    <source>
        <dbReference type="EMBL" id="CFY01329.1"/>
    </source>
</evidence>
<feature type="non-terminal residue" evidence="1">
    <location>
        <position position="49"/>
    </location>
</feature>
<keyword evidence="2" id="KW-1185">Reference proteome</keyword>
<proteinExistence type="predicted"/>
<gene>
    <name evidence="1" type="ORF">2551</name>
</gene>
<protein>
    <submittedName>
        <fullName evidence="1">Uncharacterized</fullName>
    </submittedName>
</protein>
<organism evidence="1 2">
    <name type="scientific">Syntrophomonas zehnderi OL-4</name>
    <dbReference type="NCBI Taxonomy" id="690567"/>
    <lineage>
        <taxon>Bacteria</taxon>
        <taxon>Bacillati</taxon>
        <taxon>Bacillota</taxon>
        <taxon>Clostridia</taxon>
        <taxon>Eubacteriales</taxon>
        <taxon>Syntrophomonadaceae</taxon>
        <taxon>Syntrophomonas</taxon>
    </lineage>
</organism>